<dbReference type="RefSeq" id="XP_013340329.1">
    <property type="nucleotide sequence ID" value="XM_013484875.1"/>
</dbReference>
<sequence>MGRLPAARDCVDSTIPVFPIQQIDREVLNAFFEKANALCREYEYPEAQSTLMTSRDITAIRPRTESPVDDGLINDWPFQGLNVEQIMDFVIQHLDQTDLSPTNLVILDNRTNQDSTCLLLSRNELSDDPLAYIQVRSDFESAIVVLGTIEIGCGGADVQLSTEYPGSDGVLRVSMRDRT</sequence>
<keyword evidence="2" id="KW-1185">Reference proteome</keyword>
<proteinExistence type="predicted"/>
<dbReference type="InParanoid" id="A0A074Y776"/>
<dbReference type="EMBL" id="KL584775">
    <property type="protein sequence ID" value="KEQ91839.1"/>
    <property type="molecule type" value="Genomic_DNA"/>
</dbReference>
<reference evidence="1 2" key="1">
    <citation type="journal article" date="2014" name="BMC Genomics">
        <title>Genome sequencing of four Aureobasidium pullulans varieties: biotechnological potential, stress tolerance, and description of new species.</title>
        <authorList>
            <person name="Gostin Ar C."/>
            <person name="Ohm R.A."/>
            <person name="Kogej T."/>
            <person name="Sonjak S."/>
            <person name="Turk M."/>
            <person name="Zajc J."/>
            <person name="Zalar P."/>
            <person name="Grube M."/>
            <person name="Sun H."/>
            <person name="Han J."/>
            <person name="Sharma A."/>
            <person name="Chiniquy J."/>
            <person name="Ngan C.Y."/>
            <person name="Lipzen A."/>
            <person name="Barry K."/>
            <person name="Grigoriev I.V."/>
            <person name="Gunde-Cimerman N."/>
        </authorList>
    </citation>
    <scope>NUCLEOTIDE SEQUENCE [LARGE SCALE GENOMIC DNA]</scope>
    <source>
        <strain evidence="1 2">EXF-2481</strain>
    </source>
</reference>
<dbReference type="AlphaFoldDB" id="A0A074Y776"/>
<organism evidence="1 2">
    <name type="scientific">Aureobasidium subglaciale (strain EXF-2481)</name>
    <name type="common">Aureobasidium pullulans var. subglaciale</name>
    <dbReference type="NCBI Taxonomy" id="1043005"/>
    <lineage>
        <taxon>Eukaryota</taxon>
        <taxon>Fungi</taxon>
        <taxon>Dikarya</taxon>
        <taxon>Ascomycota</taxon>
        <taxon>Pezizomycotina</taxon>
        <taxon>Dothideomycetes</taxon>
        <taxon>Dothideomycetidae</taxon>
        <taxon>Dothideales</taxon>
        <taxon>Saccotheciaceae</taxon>
        <taxon>Aureobasidium</taxon>
    </lineage>
</organism>
<dbReference type="GeneID" id="25367948"/>
<dbReference type="HOGENOM" id="CLU_1503181_0_0_1"/>
<name>A0A074Y776_AURSE</name>
<dbReference type="OrthoDB" id="4483229at2759"/>
<accession>A0A074Y776</accession>
<evidence type="ECO:0000313" key="2">
    <source>
        <dbReference type="Proteomes" id="UP000030641"/>
    </source>
</evidence>
<protein>
    <submittedName>
        <fullName evidence="1">Uncharacterized protein</fullName>
    </submittedName>
</protein>
<dbReference type="Proteomes" id="UP000030641">
    <property type="component" value="Unassembled WGS sequence"/>
</dbReference>
<dbReference type="STRING" id="1043005.A0A074Y776"/>
<evidence type="ECO:0000313" key="1">
    <source>
        <dbReference type="EMBL" id="KEQ91839.1"/>
    </source>
</evidence>
<gene>
    <name evidence="1" type="ORF">AUEXF2481DRAFT_454699</name>
</gene>
<dbReference type="OMA" id="VECTHIA"/>